<dbReference type="Pfam" id="PF13377">
    <property type="entry name" value="Peripla_BP_3"/>
    <property type="match status" value="1"/>
</dbReference>
<name>A0A1B2ETR5_9HYPH</name>
<dbReference type="InterPro" id="IPR028082">
    <property type="entry name" value="Peripla_BP_I"/>
</dbReference>
<dbReference type="Gene3D" id="1.10.260.40">
    <property type="entry name" value="lambda repressor-like DNA-binding domains"/>
    <property type="match status" value="1"/>
</dbReference>
<dbReference type="PANTHER" id="PTHR30146">
    <property type="entry name" value="LACI-RELATED TRANSCRIPTIONAL REPRESSOR"/>
    <property type="match status" value="1"/>
</dbReference>
<evidence type="ECO:0000259" key="4">
    <source>
        <dbReference type="PROSITE" id="PS50932"/>
    </source>
</evidence>
<dbReference type="Gene3D" id="3.40.50.2300">
    <property type="match status" value="2"/>
</dbReference>
<accession>A0A1B2ETR5</accession>
<dbReference type="Pfam" id="PF00356">
    <property type="entry name" value="LacI"/>
    <property type="match status" value="1"/>
</dbReference>
<dbReference type="PROSITE" id="PS00356">
    <property type="entry name" value="HTH_LACI_1"/>
    <property type="match status" value="1"/>
</dbReference>
<dbReference type="EMBL" id="CP016618">
    <property type="protein sequence ID" value="ANY83384.1"/>
    <property type="molecule type" value="Genomic_DNA"/>
</dbReference>
<protein>
    <recommendedName>
        <fullName evidence="4">HTH lacI-type domain-containing protein</fullName>
    </recommendedName>
</protein>
<dbReference type="KEGG" id="moc:BB934_34410"/>
<dbReference type="InterPro" id="IPR000843">
    <property type="entry name" value="HTH_LacI"/>
</dbReference>
<dbReference type="AlphaFoldDB" id="A0A1B2ETR5"/>
<geneLocation type="plasmid" evidence="5">
    <name>unnamed3</name>
</geneLocation>
<dbReference type="GO" id="GO:0000976">
    <property type="term" value="F:transcription cis-regulatory region binding"/>
    <property type="evidence" value="ECO:0007669"/>
    <property type="project" value="TreeGrafter"/>
</dbReference>
<keyword evidence="5" id="KW-0614">Plasmid</keyword>
<dbReference type="SUPFAM" id="SSF53822">
    <property type="entry name" value="Periplasmic binding protein-like I"/>
    <property type="match status" value="1"/>
</dbReference>
<evidence type="ECO:0000256" key="3">
    <source>
        <dbReference type="ARBA" id="ARBA00023163"/>
    </source>
</evidence>
<proteinExistence type="predicted"/>
<evidence type="ECO:0000313" key="5">
    <source>
        <dbReference type="EMBL" id="ANY83384.1"/>
    </source>
</evidence>
<feature type="domain" description="HTH lacI-type" evidence="4">
    <location>
        <begin position="2"/>
        <end position="57"/>
    </location>
</feature>
<dbReference type="CDD" id="cd06267">
    <property type="entry name" value="PBP1_LacI_sugar_binding-like"/>
    <property type="match status" value="1"/>
</dbReference>
<keyword evidence="2" id="KW-0238">DNA-binding</keyword>
<organism evidence="5">
    <name type="scientific">Microvirga ossetica</name>
    <dbReference type="NCBI Taxonomy" id="1882682"/>
    <lineage>
        <taxon>Bacteria</taxon>
        <taxon>Pseudomonadati</taxon>
        <taxon>Pseudomonadota</taxon>
        <taxon>Alphaproteobacteria</taxon>
        <taxon>Hyphomicrobiales</taxon>
        <taxon>Methylobacteriaceae</taxon>
        <taxon>Microvirga</taxon>
    </lineage>
</organism>
<keyword evidence="3" id="KW-0804">Transcription</keyword>
<sequence length="352" mass="37455">MSGIHEVAKKAGVSASTVSNVLNGRHDKMRPETKRRVLQAIEQLNYTPNVAARQLKSGQNSSIGLIVPSVANPFWGSVAHHVERAARQRGYNLLIGNAERDPEVETRYAEAMLSSGITGVILGSSPLSFDYLRDVTARGLKVAAFDQRVRVAKDIVTCGVSVDQELGGTMAAQHLIGLGHKRIAMVSGPIKTNSRIGRMNGVKMAMARAGLQLPDNLVWQGGGVSGFGDMEGAELGRVGVRELLSRDNPPTGIVAGNDMYALGAYAGARDLGFRVPEDISIVGFDDIVLAEIAQPALTTIRQPVPAMAELVVRMLIAHIEGSIHADEPAFIDVTPQLVVRGSTASARVLQSA</sequence>
<gene>
    <name evidence="5" type="ORF">BB934_34410</name>
</gene>
<evidence type="ECO:0000256" key="2">
    <source>
        <dbReference type="ARBA" id="ARBA00023125"/>
    </source>
</evidence>
<dbReference type="GO" id="GO:0003700">
    <property type="term" value="F:DNA-binding transcription factor activity"/>
    <property type="evidence" value="ECO:0007669"/>
    <property type="project" value="TreeGrafter"/>
</dbReference>
<reference evidence="5" key="1">
    <citation type="submission" date="2016-07" db="EMBL/GenBank/DDBJ databases">
        <title>Microvirga ossetica sp. nov. a new species of rhizobia isolated from root nodules of the legume species Vicia alpestris Steven originated from North Ossetia region in the Caucasus.</title>
        <authorList>
            <person name="Safronova V.I."/>
            <person name="Kuznetsova I.G."/>
            <person name="Sazanova A.L."/>
            <person name="Belimov A."/>
            <person name="Andronov E."/>
            <person name="Osledkin Y.S."/>
            <person name="Onishchuk O.P."/>
            <person name="Kurchak O.N."/>
            <person name="Shaposhnikov A.I."/>
            <person name="Willems A."/>
            <person name="Tikhonovich I.A."/>
        </authorList>
    </citation>
    <scope>NUCLEOTIDE SEQUENCE [LARGE SCALE GENOMIC DNA]</scope>
    <source>
        <strain evidence="5">V5/3M</strain>
        <plasmid evidence="5">unnamed3</plasmid>
    </source>
</reference>
<dbReference type="SMART" id="SM00354">
    <property type="entry name" value="HTH_LACI"/>
    <property type="match status" value="1"/>
</dbReference>
<dbReference type="CDD" id="cd01392">
    <property type="entry name" value="HTH_LacI"/>
    <property type="match status" value="1"/>
</dbReference>
<dbReference type="SUPFAM" id="SSF47413">
    <property type="entry name" value="lambda repressor-like DNA-binding domains"/>
    <property type="match status" value="1"/>
</dbReference>
<dbReference type="InterPro" id="IPR010982">
    <property type="entry name" value="Lambda_DNA-bd_dom_sf"/>
</dbReference>
<dbReference type="PROSITE" id="PS50932">
    <property type="entry name" value="HTH_LACI_2"/>
    <property type="match status" value="1"/>
</dbReference>
<keyword evidence="1" id="KW-0805">Transcription regulation</keyword>
<dbReference type="PANTHER" id="PTHR30146:SF147">
    <property type="entry name" value="HTH-TYPE TRANSCRIPTIONAL REGULATOR DEGA"/>
    <property type="match status" value="1"/>
</dbReference>
<dbReference type="InterPro" id="IPR046335">
    <property type="entry name" value="LacI/GalR-like_sensor"/>
</dbReference>
<evidence type="ECO:0000256" key="1">
    <source>
        <dbReference type="ARBA" id="ARBA00023015"/>
    </source>
</evidence>